<accession>A0A0D3K1U5</accession>
<dbReference type="Proteomes" id="UP000013827">
    <property type="component" value="Unassembled WGS sequence"/>
</dbReference>
<dbReference type="GeneID" id="17275004"/>
<name>A0A0D3K1U5_EMIH1</name>
<evidence type="ECO:0000256" key="1">
    <source>
        <dbReference type="SAM" id="Coils"/>
    </source>
</evidence>
<dbReference type="PANTHER" id="PTHR18950:SF0">
    <property type="entry name" value="PROGESTERONE IMMUNOMODULATORY BINDING FACTOR 1"/>
    <property type="match status" value="1"/>
</dbReference>
<dbReference type="GO" id="GO:0060271">
    <property type="term" value="P:cilium assembly"/>
    <property type="evidence" value="ECO:0007669"/>
    <property type="project" value="TreeGrafter"/>
</dbReference>
<reference evidence="4" key="1">
    <citation type="journal article" date="2013" name="Nature">
        <title>Pan genome of the phytoplankton Emiliania underpins its global distribution.</title>
        <authorList>
            <person name="Read B.A."/>
            <person name="Kegel J."/>
            <person name="Klute M.J."/>
            <person name="Kuo A."/>
            <person name="Lefebvre S.C."/>
            <person name="Maumus F."/>
            <person name="Mayer C."/>
            <person name="Miller J."/>
            <person name="Monier A."/>
            <person name="Salamov A."/>
            <person name="Young J."/>
            <person name="Aguilar M."/>
            <person name="Claverie J.M."/>
            <person name="Frickenhaus S."/>
            <person name="Gonzalez K."/>
            <person name="Herman E.K."/>
            <person name="Lin Y.C."/>
            <person name="Napier J."/>
            <person name="Ogata H."/>
            <person name="Sarno A.F."/>
            <person name="Shmutz J."/>
            <person name="Schroeder D."/>
            <person name="de Vargas C."/>
            <person name="Verret F."/>
            <person name="von Dassow P."/>
            <person name="Valentin K."/>
            <person name="Van de Peer Y."/>
            <person name="Wheeler G."/>
            <person name="Dacks J.B."/>
            <person name="Delwiche C.F."/>
            <person name="Dyhrman S.T."/>
            <person name="Glockner G."/>
            <person name="John U."/>
            <person name="Richards T."/>
            <person name="Worden A.Z."/>
            <person name="Zhang X."/>
            <person name="Grigoriev I.V."/>
            <person name="Allen A.E."/>
            <person name="Bidle K."/>
            <person name="Borodovsky M."/>
            <person name="Bowler C."/>
            <person name="Brownlee C."/>
            <person name="Cock J.M."/>
            <person name="Elias M."/>
            <person name="Gladyshev V.N."/>
            <person name="Groth M."/>
            <person name="Guda C."/>
            <person name="Hadaegh A."/>
            <person name="Iglesias-Rodriguez M.D."/>
            <person name="Jenkins J."/>
            <person name="Jones B.M."/>
            <person name="Lawson T."/>
            <person name="Leese F."/>
            <person name="Lindquist E."/>
            <person name="Lobanov A."/>
            <person name="Lomsadze A."/>
            <person name="Malik S.B."/>
            <person name="Marsh M.E."/>
            <person name="Mackinder L."/>
            <person name="Mock T."/>
            <person name="Mueller-Roeber B."/>
            <person name="Pagarete A."/>
            <person name="Parker M."/>
            <person name="Probert I."/>
            <person name="Quesneville H."/>
            <person name="Raines C."/>
            <person name="Rensing S.A."/>
            <person name="Riano-Pachon D.M."/>
            <person name="Richier S."/>
            <person name="Rokitta S."/>
            <person name="Shiraiwa Y."/>
            <person name="Soanes D.M."/>
            <person name="van der Giezen M."/>
            <person name="Wahlund T.M."/>
            <person name="Williams B."/>
            <person name="Wilson W."/>
            <person name="Wolfe G."/>
            <person name="Wurch L.L."/>
        </authorList>
    </citation>
    <scope>NUCLEOTIDE SEQUENCE</scope>
</reference>
<feature type="coiled-coil region" evidence="1">
    <location>
        <begin position="196"/>
        <end position="230"/>
    </location>
</feature>
<protein>
    <recommendedName>
        <fullName evidence="5">Centrosomal protein of 162 kDa</fullName>
    </recommendedName>
</protein>
<evidence type="ECO:0000313" key="4">
    <source>
        <dbReference type="Proteomes" id="UP000013827"/>
    </source>
</evidence>
<dbReference type="GO" id="GO:0005815">
    <property type="term" value="C:microtubule organizing center"/>
    <property type="evidence" value="ECO:0007669"/>
    <property type="project" value="TreeGrafter"/>
</dbReference>
<sequence>MAEQAALERLLADLRSPIDESALSESFSDVGLEDLLVAAAAGDGGSDGDREEGGGEDLPVSGRVVASLQAENASLRRRAKLAAAQAQADLQTYRATAEAAQARTRDEVTSLREALLAVQVEMPKLRDRLVASKQEFASLRISAEQYRAIADEQTSVVQWVQARAERPLGELRGQATAAAVAQTGIAAQLQAEGGARVAAESSVRQLKTEVHGLREELNAARLKLAAERAAAAERDAEHAAALAEAAVVASAAGAGAGGAVAAQEPEAVVAARAYLAGRLEVASERLLQTEAVLARRDSDLASMQAGGGDGEGAAKEAAEARLAAAAAEHAESCSSRVAEEAAKWEKAAAAAAAAAESAHQATMAPLREGRDLAVADAAAWRARYDALQQQHNEHTAASAEQISSSHAALVDARAELKLRNFEQERLQARRHLRRRHTAGAHPCAAPSRLEQAAALQQRESLAADAARAGERSEARKLSSQRTPARRRSVAAPQAREKLELLKHEYYGLQASSGEAAAELRDARARLREYDRLEGELDQSVLQTGAAALGGVLTPPAVRVPASAEARLKQRVADELRATLAAREAEIGDLRRGIEQARRRTQFAASPQTFLIDKIEAAEGGAREAEARAAAAAQEAADRKAALDAAHEQQKLLQGDLERLLRQRGSIDSLRTTLARLL</sequence>
<dbReference type="KEGG" id="ehx:EMIHUDRAFT_113633"/>
<dbReference type="EnsemblProtists" id="EOD29730">
    <property type="protein sequence ID" value="EOD29730"/>
    <property type="gene ID" value="EMIHUDRAFT_113633"/>
</dbReference>
<reference evidence="3" key="2">
    <citation type="submission" date="2024-10" db="UniProtKB">
        <authorList>
            <consortium name="EnsemblProtists"/>
        </authorList>
    </citation>
    <scope>IDENTIFICATION</scope>
</reference>
<feature type="coiled-coil region" evidence="1">
    <location>
        <begin position="65"/>
        <end position="103"/>
    </location>
</feature>
<evidence type="ECO:0000256" key="2">
    <source>
        <dbReference type="SAM" id="MobiDB-lite"/>
    </source>
</evidence>
<organism evidence="3 4">
    <name type="scientific">Emiliania huxleyi (strain CCMP1516)</name>
    <dbReference type="NCBI Taxonomy" id="280463"/>
    <lineage>
        <taxon>Eukaryota</taxon>
        <taxon>Haptista</taxon>
        <taxon>Haptophyta</taxon>
        <taxon>Prymnesiophyceae</taxon>
        <taxon>Isochrysidales</taxon>
        <taxon>Noelaerhabdaceae</taxon>
        <taxon>Emiliania</taxon>
    </lineage>
</organism>
<dbReference type="InterPro" id="IPR026205">
    <property type="entry name" value="PIBF1"/>
</dbReference>
<feature type="coiled-coil region" evidence="1">
    <location>
        <begin position="579"/>
        <end position="662"/>
    </location>
</feature>
<dbReference type="RefSeq" id="XP_005782159.1">
    <property type="nucleotide sequence ID" value="XM_005782102.1"/>
</dbReference>
<dbReference type="PANTHER" id="PTHR18950">
    <property type="entry name" value="PROGESTERONE-INDUCED BLOCKING FACTOR 1"/>
    <property type="match status" value="1"/>
</dbReference>
<dbReference type="PaxDb" id="2903-EOD29730"/>
<keyword evidence="4" id="KW-1185">Reference proteome</keyword>
<dbReference type="AlphaFoldDB" id="A0A0D3K1U5"/>
<feature type="compositionally biased region" description="Basic and acidic residues" evidence="2">
    <location>
        <begin position="467"/>
        <end position="476"/>
    </location>
</feature>
<keyword evidence="1" id="KW-0175">Coiled coil</keyword>
<evidence type="ECO:0000313" key="3">
    <source>
        <dbReference type="EnsemblProtists" id="EOD29730"/>
    </source>
</evidence>
<dbReference type="HOGENOM" id="CLU_406250_0_0_1"/>
<proteinExistence type="predicted"/>
<feature type="region of interest" description="Disordered" evidence="2">
    <location>
        <begin position="452"/>
        <end position="492"/>
    </location>
</feature>
<evidence type="ECO:0008006" key="5">
    <source>
        <dbReference type="Google" id="ProtNLM"/>
    </source>
</evidence>